<dbReference type="EMBL" id="FOYL01000005">
    <property type="protein sequence ID" value="SFR20572.1"/>
    <property type="molecule type" value="Genomic_DNA"/>
</dbReference>
<name>A0A1I6ESU2_9PSEU</name>
<gene>
    <name evidence="1" type="ORF">SAMN04488564_105267</name>
</gene>
<evidence type="ECO:0008006" key="3">
    <source>
        <dbReference type="Google" id="ProtNLM"/>
    </source>
</evidence>
<accession>A0A1I6ESU2</accession>
<dbReference type="AlphaFoldDB" id="A0A1I6ESU2"/>
<dbReference type="Proteomes" id="UP000198583">
    <property type="component" value="Unassembled WGS sequence"/>
</dbReference>
<organism evidence="1 2">
    <name type="scientific">Lentzea waywayandensis</name>
    <dbReference type="NCBI Taxonomy" id="84724"/>
    <lineage>
        <taxon>Bacteria</taxon>
        <taxon>Bacillati</taxon>
        <taxon>Actinomycetota</taxon>
        <taxon>Actinomycetes</taxon>
        <taxon>Pseudonocardiales</taxon>
        <taxon>Pseudonocardiaceae</taxon>
        <taxon>Lentzea</taxon>
    </lineage>
</organism>
<evidence type="ECO:0000313" key="2">
    <source>
        <dbReference type="Proteomes" id="UP000198583"/>
    </source>
</evidence>
<dbReference type="RefSeq" id="WP_093597077.1">
    <property type="nucleotide sequence ID" value="NZ_FOYL01000005.1"/>
</dbReference>
<proteinExistence type="predicted"/>
<sequence>MTLLLAAGRTVITPGSGHPMGGYLSRDGVAKGVHDDLEATLVWLSSQDDPGVVWVTLDALATDVSLTRALAAVVAQETGVPVGRVLVCASHTHSGPDGWTGAIHPGMPAQREPELVERLIEQVGEVARRIRPHRTPVRARWHEGAAARVGANRNRQDGPHDGSVGVLTLHNPDRSVAALLFDYASHPTVLGADNLDWSADWPGATRRELAGFAPVVAFLQGAAGDASSRFVRQGRGHAEVSALGGRLAESITDLLSSGQPVEEPIRLTRTVLRLPHRALPSLAECRQLREGAERGWRKMLPGGENDPAVRIARTRYEGALMLSTLAAAGLPGDVEVPVTVVSLGEIAWLHTPFELFSSIALRIRAASPFAHTRVIGYTDGYAGYLPDHDAYREGLYESYIALVEQGAADVLVDRCAELLRAHRDRRAVVNTV</sequence>
<dbReference type="STRING" id="84724.SAMN04488564_105267"/>
<dbReference type="OrthoDB" id="622550at2"/>
<reference evidence="2" key="1">
    <citation type="submission" date="2016-10" db="EMBL/GenBank/DDBJ databases">
        <authorList>
            <person name="Varghese N."/>
            <person name="Submissions S."/>
        </authorList>
    </citation>
    <scope>NUCLEOTIDE SEQUENCE [LARGE SCALE GENOMIC DNA]</scope>
    <source>
        <strain evidence="2">DSM 44232</strain>
    </source>
</reference>
<keyword evidence="2" id="KW-1185">Reference proteome</keyword>
<protein>
    <recommendedName>
        <fullName evidence="3">Neutral/alkaline non-lysosomal ceramidase, N-terminal</fullName>
    </recommendedName>
</protein>
<evidence type="ECO:0000313" key="1">
    <source>
        <dbReference type="EMBL" id="SFR20572.1"/>
    </source>
</evidence>